<dbReference type="Pfam" id="PF05000">
    <property type="entry name" value="RNA_pol_Rpb1_4"/>
    <property type="match status" value="1"/>
</dbReference>
<dbReference type="Gene3D" id="1.10.1790.20">
    <property type="match status" value="1"/>
</dbReference>
<organism evidence="14 15">
    <name type="scientific">SAR86 cluster bacterium</name>
    <dbReference type="NCBI Taxonomy" id="2030880"/>
    <lineage>
        <taxon>Bacteria</taxon>
        <taxon>Pseudomonadati</taxon>
        <taxon>Pseudomonadota</taxon>
        <taxon>Gammaproteobacteria</taxon>
        <taxon>SAR86 cluster</taxon>
    </lineage>
</organism>
<dbReference type="InterPro" id="IPR007083">
    <property type="entry name" value="RNA_pol_Rpb1_4"/>
</dbReference>
<dbReference type="GO" id="GO:0006351">
    <property type="term" value="P:DNA-templated transcription"/>
    <property type="evidence" value="ECO:0007669"/>
    <property type="project" value="UniProtKB-UniRule"/>
</dbReference>
<evidence type="ECO:0000256" key="9">
    <source>
        <dbReference type="ARBA" id="ARBA00023163"/>
    </source>
</evidence>
<feature type="binding site" evidence="11">
    <location>
        <position position="884"/>
    </location>
    <ligand>
        <name>Zn(2+)</name>
        <dbReference type="ChEBI" id="CHEBI:29105"/>
        <label>2</label>
    </ligand>
</feature>
<comment type="similarity">
    <text evidence="1">In the N-terminal section; belongs to the RNA polymerase beta chain family.</text>
</comment>
<dbReference type="PANTHER" id="PTHR19376">
    <property type="entry name" value="DNA-DIRECTED RNA POLYMERASE"/>
    <property type="match status" value="1"/>
</dbReference>
<reference evidence="14 15" key="1">
    <citation type="submission" date="2019-02" db="EMBL/GenBank/DDBJ databases">
        <title>Prokaryotic population dynamics and viral predation in marine succession experiment using metagenomics: the confinement effect.</title>
        <authorList>
            <person name="Haro-Moreno J.M."/>
            <person name="Rodriguez-Valera F."/>
            <person name="Lopez-Perez M."/>
        </authorList>
    </citation>
    <scope>NUCLEOTIDE SEQUENCE [LARGE SCALE GENOMIC DNA]</scope>
    <source>
        <strain evidence="14">MED-G162</strain>
    </source>
</reference>
<comment type="similarity">
    <text evidence="2">In the C-terminal section; belongs to the RNA polymerase beta' chain family.</text>
</comment>
<dbReference type="GO" id="GO:0000428">
    <property type="term" value="C:DNA-directed RNA polymerase complex"/>
    <property type="evidence" value="ECO:0007669"/>
    <property type="project" value="UniProtKB-KW"/>
</dbReference>
<dbReference type="InterPro" id="IPR038120">
    <property type="entry name" value="Rpb1_funnel_sf"/>
</dbReference>
<dbReference type="InterPro" id="IPR045867">
    <property type="entry name" value="DNA-dir_RpoC_beta_prime"/>
</dbReference>
<dbReference type="FunFam" id="1.10.150.390:FF:000002">
    <property type="entry name" value="DNA-directed RNA polymerase subunit beta"/>
    <property type="match status" value="1"/>
</dbReference>
<comment type="subunit">
    <text evidence="11">The RNAP catalytic core consists of 2 alpha, 1 beta, 1 beta' and 1 omega subunit. When a sigma factor is associated with the core the holoenzyme is formed, which can initiate transcription.</text>
</comment>
<comment type="similarity">
    <text evidence="11 12">Belongs to the RNA polymerase beta' chain family.</text>
</comment>
<evidence type="ECO:0000256" key="1">
    <source>
        <dbReference type="ARBA" id="ARBA00007616"/>
    </source>
</evidence>
<dbReference type="GO" id="GO:0008270">
    <property type="term" value="F:zinc ion binding"/>
    <property type="evidence" value="ECO:0007669"/>
    <property type="project" value="UniProtKB-UniRule"/>
</dbReference>
<dbReference type="Pfam" id="PF04983">
    <property type="entry name" value="RNA_pol_Rpb1_3"/>
    <property type="match status" value="1"/>
</dbReference>
<comment type="caution">
    <text evidence="14">The sequence shown here is derived from an EMBL/GenBank/DDBJ whole genome shotgun (WGS) entry which is preliminary data.</text>
</comment>
<evidence type="ECO:0000256" key="12">
    <source>
        <dbReference type="RuleBase" id="RU004279"/>
    </source>
</evidence>
<dbReference type="CDD" id="cd01609">
    <property type="entry name" value="RNAP_beta'_N"/>
    <property type="match status" value="1"/>
</dbReference>
<keyword evidence="3 11" id="KW-0240">DNA-directed RNA polymerase</keyword>
<evidence type="ECO:0000256" key="10">
    <source>
        <dbReference type="ARBA" id="ARBA00048552"/>
    </source>
</evidence>
<feature type="binding site" evidence="11">
    <location>
        <position position="462"/>
    </location>
    <ligand>
        <name>Mg(2+)</name>
        <dbReference type="ChEBI" id="CHEBI:18420"/>
    </ligand>
</feature>
<dbReference type="InterPro" id="IPR007081">
    <property type="entry name" value="RNA_pol_Rpb1_5"/>
</dbReference>
<dbReference type="Gene3D" id="2.40.40.20">
    <property type="match status" value="1"/>
</dbReference>
<dbReference type="Pfam" id="PF04997">
    <property type="entry name" value="RNA_pol_Rpb1_1"/>
    <property type="match status" value="1"/>
</dbReference>
<dbReference type="GO" id="GO:0003677">
    <property type="term" value="F:DNA binding"/>
    <property type="evidence" value="ECO:0007669"/>
    <property type="project" value="UniProtKB-UniRule"/>
</dbReference>
<feature type="binding site" evidence="11">
    <location>
        <position position="458"/>
    </location>
    <ligand>
        <name>Mg(2+)</name>
        <dbReference type="ChEBI" id="CHEBI:18420"/>
    </ligand>
</feature>
<proteinExistence type="inferred from homology"/>
<feature type="binding site" evidence="11">
    <location>
        <position position="70"/>
    </location>
    <ligand>
        <name>Zn(2+)</name>
        <dbReference type="ChEBI" id="CHEBI:29105"/>
        <label>1</label>
    </ligand>
</feature>
<keyword evidence="5 11" id="KW-0548">Nucleotidyltransferase</keyword>
<dbReference type="GO" id="GO:0000287">
    <property type="term" value="F:magnesium ion binding"/>
    <property type="evidence" value="ECO:0007669"/>
    <property type="project" value="UniProtKB-UniRule"/>
</dbReference>
<feature type="binding site" evidence="11">
    <location>
        <position position="83"/>
    </location>
    <ligand>
        <name>Zn(2+)</name>
        <dbReference type="ChEBI" id="CHEBI:29105"/>
        <label>1</label>
    </ligand>
</feature>
<evidence type="ECO:0000256" key="5">
    <source>
        <dbReference type="ARBA" id="ARBA00022695"/>
    </source>
</evidence>
<keyword evidence="8 11" id="KW-0460">Magnesium</keyword>
<dbReference type="InterPro" id="IPR042102">
    <property type="entry name" value="RNA_pol_Rpb1_3_sf"/>
</dbReference>
<feature type="binding site" evidence="11">
    <location>
        <position position="804"/>
    </location>
    <ligand>
        <name>Zn(2+)</name>
        <dbReference type="ChEBI" id="CHEBI:29105"/>
        <label>2</label>
    </ligand>
</feature>
<feature type="domain" description="RNA polymerase N-terminal" evidence="13">
    <location>
        <begin position="233"/>
        <end position="512"/>
    </location>
</feature>
<name>A0A520MZ97_9GAMM</name>
<dbReference type="EC" id="2.7.7.6" evidence="11"/>
<keyword evidence="7 11" id="KW-0862">Zinc</keyword>
<dbReference type="Pfam" id="PF04998">
    <property type="entry name" value="RNA_pol_Rpb1_5"/>
    <property type="match status" value="1"/>
</dbReference>
<dbReference type="Gene3D" id="1.10.274.100">
    <property type="entry name" value="RNA polymerase Rpb1, domain 3"/>
    <property type="match status" value="2"/>
</dbReference>
<keyword evidence="9 11" id="KW-0804">Transcription</keyword>
<gene>
    <name evidence="11 14" type="primary">rpoC</name>
    <name evidence="14" type="ORF">EVA95_01890</name>
</gene>
<dbReference type="InterPro" id="IPR007080">
    <property type="entry name" value="RNA_pol_Rpb1_1"/>
</dbReference>
<sequence length="1394" mass="154316">MRDLLNSLKTGQDDFTTISAGLASPQVIKSWSFGEVKKPETINYRTFKPERDGLFCAKIFGPVKDYECICGKYKRMKHRGVVCEKCGVEVTLAKVRRERMGHIDLAAPVAHIWFLKSLPSRIGLLLNVTLREIERVLYFESYIVTDPGLTELEKGQILTEDEWVEKYEEYGDEFSAGMGAESVQILLEDLDIDDEIRIIREEIPQTNSETKLKKLSKRLKLLEAFKDSGNKPEWMVMNVLPVLPPDLRPLVPLEGGRFATSDLNDLYRRVINRNNRLKRLLELNAPEIIVRNEKRMLQESVDALLDNGRRGRVITGTNKRPLKSLADMIKGKGGRFRQNLLGKRVDYSGRSVIVAGPNLRLHQCGLPKKMALELFKPFVYGKLENRELATTIKAAKKLVERETPEVWEVLEEVIREHPVLLNRAPTLHRLGLQAFEPKLIEGKAIQLHPLVCVAFNADFDGDQMAVHVPLTIEAQLEARALMMSTNNILSPADGSPIINPTQDVVLGLYYMTRDNANASGGGRSYSNPDEVLRAYETENLEIHSPVKVRITDENGETSIEDSTVGRILIWRITPAEVGFENINIVLNKKSVSKLIDISYRKAGLKKTVIFADQLMYLGFDFSTRSGSSIGVNDFVIPEEKAKIIDVSEKEVKAIEKQFDSGLVTRGERYNKVIDIWSRANEQVAKAMMEKISSENVKTPDGENVDQSSFNSVYIYADSGARGSPAQIRQLSGMRGLMSKPDGSIIETPITANFREGLSVLQYFISTHGARKGLADTALKTANSGYLTRRLCDVSMDSVINIDDCGTKESIVVTSIIDGGEIIQTLTDRILGRVIAEPIFDSEGKELFPVNTMLDEDALEVIEELNLSSLKVRSPMTCDAPIGVCAKCYGRDLARGHLVHRGEAVGVVAAQSIGEPGTQLTMRTFHIGGAASSSSEDNAIYNKNSGTVSFSDDMKTVTNKDKLEVVVSRNAMCSISDSNGKIIEQYKVPYGATLEVASSTSLEDEVRIASWDPYTRPIISETSGKIKFSDIEDGVTVREQLDELTGLSSVEIIEVADRTSAGRDMTPTIEIVDSKGKPVLIGEFNQPAVYPLPAGGLVNLVNGQKITAGEVIARMPLVASKTKDITGGLPRVADLFEARKPKDAAVLAEQTGLVSFGKETKGKVRLVITPEGASKKSQNTEMLIPKHRTLNVFEGERVNRGDVISEGPLSPHDILRLKGIPDLTNFIVNEIQDVYRLQGVSINDKHIETILRQMLRKALIVDGGDTRFIQGDQVSYSDLKEENAKVEADGNNPAEYERVLLGITKASLATDSFISAASFQETTRVLTEAAVTGKKDHLRGLKENVVVGRLIPAGTGMEFHDKLRDKIHGEFDESVLSDDDIEAALRQELQENDEE</sequence>
<evidence type="ECO:0000256" key="7">
    <source>
        <dbReference type="ARBA" id="ARBA00022833"/>
    </source>
</evidence>
<evidence type="ECO:0000256" key="2">
    <source>
        <dbReference type="ARBA" id="ARBA00009839"/>
    </source>
</evidence>
<evidence type="ECO:0000256" key="8">
    <source>
        <dbReference type="ARBA" id="ARBA00022842"/>
    </source>
</evidence>
<dbReference type="FunFam" id="1.10.132.30:FF:000003">
    <property type="entry name" value="DNA-directed RNA polymerase subunit beta"/>
    <property type="match status" value="1"/>
</dbReference>
<evidence type="ECO:0000256" key="6">
    <source>
        <dbReference type="ARBA" id="ARBA00022723"/>
    </source>
</evidence>
<dbReference type="NCBIfam" id="TIGR02386">
    <property type="entry name" value="rpoC_TIGR"/>
    <property type="match status" value="1"/>
</dbReference>
<feature type="binding site" evidence="11">
    <location>
        <position position="460"/>
    </location>
    <ligand>
        <name>Mg(2+)</name>
        <dbReference type="ChEBI" id="CHEBI:18420"/>
    </ligand>
</feature>
<protein>
    <recommendedName>
        <fullName evidence="11">DNA-directed RNA polymerase subunit beta'</fullName>
        <shortName evidence="11">RNAP subunit beta'</shortName>
        <ecNumber evidence="11">2.7.7.6</ecNumber>
    </recommendedName>
    <alternativeName>
        <fullName evidence="11">RNA polymerase subunit beta'</fullName>
    </alternativeName>
    <alternativeName>
        <fullName evidence="11">Transcriptase subunit beta'</fullName>
    </alternativeName>
</protein>
<comment type="function">
    <text evidence="11 12">DNA-dependent RNA polymerase catalyzes the transcription of DNA into RNA using the four ribonucleoside triphosphates as substrates.</text>
</comment>
<accession>A0A520MZ97</accession>
<dbReference type="PANTHER" id="PTHR19376:SF54">
    <property type="entry name" value="DNA-DIRECTED RNA POLYMERASE SUBUNIT BETA"/>
    <property type="match status" value="1"/>
</dbReference>
<dbReference type="SMART" id="SM00663">
    <property type="entry name" value="RPOLA_N"/>
    <property type="match status" value="1"/>
</dbReference>
<comment type="cofactor">
    <cofactor evidence="11">
        <name>Zn(2+)</name>
        <dbReference type="ChEBI" id="CHEBI:29105"/>
    </cofactor>
    <text evidence="11">Binds 2 Zn(2+) ions per subunit.</text>
</comment>
<dbReference type="Pfam" id="PF00623">
    <property type="entry name" value="RNA_pol_Rpb1_2"/>
    <property type="match status" value="1"/>
</dbReference>
<feature type="binding site" evidence="11">
    <location>
        <position position="887"/>
    </location>
    <ligand>
        <name>Zn(2+)</name>
        <dbReference type="ChEBI" id="CHEBI:29105"/>
        <label>2</label>
    </ligand>
</feature>
<dbReference type="InterPro" id="IPR006592">
    <property type="entry name" value="RNA_pol_N"/>
</dbReference>
<evidence type="ECO:0000256" key="3">
    <source>
        <dbReference type="ARBA" id="ARBA00022478"/>
    </source>
</evidence>
<comment type="cofactor">
    <cofactor evidence="11">
        <name>Mg(2+)</name>
        <dbReference type="ChEBI" id="CHEBI:18420"/>
    </cofactor>
    <text evidence="11">Binds 1 Mg(2+) ion per subunit.</text>
</comment>
<dbReference type="Gene3D" id="1.10.150.390">
    <property type="match status" value="1"/>
</dbReference>
<comment type="catalytic activity">
    <reaction evidence="10 11 12">
        <text>RNA(n) + a ribonucleoside 5'-triphosphate = RNA(n+1) + diphosphate</text>
        <dbReference type="Rhea" id="RHEA:21248"/>
        <dbReference type="Rhea" id="RHEA-COMP:14527"/>
        <dbReference type="Rhea" id="RHEA-COMP:17342"/>
        <dbReference type="ChEBI" id="CHEBI:33019"/>
        <dbReference type="ChEBI" id="CHEBI:61557"/>
        <dbReference type="ChEBI" id="CHEBI:140395"/>
        <dbReference type="EC" id="2.7.7.6"/>
    </reaction>
</comment>
<evidence type="ECO:0000256" key="11">
    <source>
        <dbReference type="HAMAP-Rule" id="MF_01322"/>
    </source>
</evidence>
<evidence type="ECO:0000256" key="4">
    <source>
        <dbReference type="ARBA" id="ARBA00022679"/>
    </source>
</evidence>
<dbReference type="InterPro" id="IPR044893">
    <property type="entry name" value="RNA_pol_Rpb1_clamp_domain"/>
</dbReference>
<dbReference type="Gene3D" id="1.10.132.30">
    <property type="match status" value="1"/>
</dbReference>
<keyword evidence="6 11" id="KW-0479">Metal-binding</keyword>
<dbReference type="SUPFAM" id="SSF64484">
    <property type="entry name" value="beta and beta-prime subunits of DNA dependent RNA-polymerase"/>
    <property type="match status" value="1"/>
</dbReference>
<feature type="binding site" evidence="11">
    <location>
        <position position="68"/>
    </location>
    <ligand>
        <name>Zn(2+)</name>
        <dbReference type="ChEBI" id="CHEBI:29105"/>
        <label>1</label>
    </ligand>
</feature>
<dbReference type="InterPro" id="IPR000722">
    <property type="entry name" value="RNA_pol_asu"/>
</dbReference>
<dbReference type="InterPro" id="IPR012754">
    <property type="entry name" value="DNA-dir_RpoC_beta_prime_bact"/>
</dbReference>
<dbReference type="EMBL" id="SHBH01000010">
    <property type="protein sequence ID" value="RZO26544.1"/>
    <property type="molecule type" value="Genomic_DNA"/>
</dbReference>
<evidence type="ECO:0000259" key="13">
    <source>
        <dbReference type="SMART" id="SM00663"/>
    </source>
</evidence>
<dbReference type="Gene3D" id="2.40.50.100">
    <property type="match status" value="3"/>
</dbReference>
<dbReference type="CDD" id="cd02655">
    <property type="entry name" value="RNAP_beta'_C"/>
    <property type="match status" value="1"/>
</dbReference>
<evidence type="ECO:0000313" key="15">
    <source>
        <dbReference type="Proteomes" id="UP000319384"/>
    </source>
</evidence>
<dbReference type="Proteomes" id="UP000319384">
    <property type="component" value="Unassembled WGS sequence"/>
</dbReference>
<feature type="binding site" evidence="11">
    <location>
        <position position="877"/>
    </location>
    <ligand>
        <name>Zn(2+)</name>
        <dbReference type="ChEBI" id="CHEBI:29105"/>
        <label>2</label>
    </ligand>
</feature>
<dbReference type="GO" id="GO:0003899">
    <property type="term" value="F:DNA-directed RNA polymerase activity"/>
    <property type="evidence" value="ECO:0007669"/>
    <property type="project" value="UniProtKB-UniRule"/>
</dbReference>
<evidence type="ECO:0000313" key="14">
    <source>
        <dbReference type="EMBL" id="RZO26544.1"/>
    </source>
</evidence>
<dbReference type="Gene3D" id="1.10.40.90">
    <property type="match status" value="1"/>
</dbReference>
<feature type="binding site" evidence="11">
    <location>
        <position position="86"/>
    </location>
    <ligand>
        <name>Zn(2+)</name>
        <dbReference type="ChEBI" id="CHEBI:29105"/>
        <label>1</label>
    </ligand>
</feature>
<dbReference type="InterPro" id="IPR007066">
    <property type="entry name" value="RNA_pol_Rpb1_3"/>
</dbReference>
<keyword evidence="4 11" id="KW-0808">Transferase</keyword>
<dbReference type="Gene3D" id="4.10.860.120">
    <property type="entry name" value="RNA polymerase II, clamp domain"/>
    <property type="match status" value="1"/>
</dbReference>
<dbReference type="HAMAP" id="MF_01322">
    <property type="entry name" value="RNApol_bact_RpoC"/>
    <property type="match status" value="1"/>
</dbReference>